<dbReference type="STRING" id="991905.SL003B_1657"/>
<evidence type="ECO:0000313" key="1">
    <source>
        <dbReference type="EMBL" id="ADZ70085.1"/>
    </source>
</evidence>
<sequence>MRLACQTAETARMFGAAEPVGYVLTKVSASGRRYWFTGVLEAVDVAGGPSRLIGKSGLLAGDAHVFAFEGLPSSLARFLNSWGIGGASWQVEPLIADVPEGAA</sequence>
<evidence type="ECO:0000313" key="2">
    <source>
        <dbReference type="Proteomes" id="UP000008130"/>
    </source>
</evidence>
<gene>
    <name evidence="1" type="ordered locus">SL003B_1657</name>
</gene>
<proteinExistence type="predicted"/>
<keyword evidence="2" id="KW-1185">Reference proteome</keyword>
<reference evidence="1 2" key="1">
    <citation type="journal article" date="2011" name="J. Bacteriol.">
        <title>Complete genome sequence of Polymorphum gilvum SL003B-26A1T, a crude oil-degrading bacterium from oil-polluted saline soil.</title>
        <authorList>
            <person name="Li S.G."/>
            <person name="Tang Y.Q."/>
            <person name="Nie Y."/>
            <person name="Cai M."/>
            <person name="Wu X.L."/>
        </authorList>
    </citation>
    <scope>NUCLEOTIDE SEQUENCE [LARGE SCALE GENOMIC DNA]</scope>
    <source>
        <strain evidence="2">LMG 25793 / CGMCC 1.9160 / SL003B-26A1</strain>
    </source>
</reference>
<dbReference type="HOGENOM" id="CLU_2261161_0_0_5"/>
<dbReference type="Proteomes" id="UP000008130">
    <property type="component" value="Chromosome"/>
</dbReference>
<dbReference type="eggNOG" id="ENOG502ZSFK">
    <property type="taxonomic scope" value="Bacteria"/>
</dbReference>
<protein>
    <submittedName>
        <fullName evidence="1">Uncharacterized protein</fullName>
    </submittedName>
</protein>
<dbReference type="EMBL" id="CP002568">
    <property type="protein sequence ID" value="ADZ70085.1"/>
    <property type="molecule type" value="Genomic_DNA"/>
</dbReference>
<organism evidence="1 2">
    <name type="scientific">Polymorphum gilvum (strain LMG 25793 / CGMCC 1.9160 / SL003B-26A1)</name>
    <dbReference type="NCBI Taxonomy" id="991905"/>
    <lineage>
        <taxon>Bacteria</taxon>
        <taxon>Pseudomonadati</taxon>
        <taxon>Pseudomonadota</taxon>
        <taxon>Alphaproteobacteria</taxon>
        <taxon>Rhodobacterales</taxon>
        <taxon>Paracoccaceae</taxon>
        <taxon>Polymorphum</taxon>
    </lineage>
</organism>
<accession>F2J543</accession>
<dbReference type="RefSeq" id="WP_013652402.1">
    <property type="nucleotide sequence ID" value="NC_015259.1"/>
</dbReference>
<dbReference type="AlphaFoldDB" id="F2J543"/>
<dbReference type="KEGG" id="pgv:SL003B_1657"/>
<name>F2J543_POLGS</name>